<dbReference type="OrthoDB" id="1929473at2759"/>
<dbReference type="InParanoid" id="A0A1Q3AW46"/>
<keyword evidence="2" id="KW-1185">Reference proteome</keyword>
<protein>
    <submittedName>
        <fullName evidence="1">Uncharacterized protein</fullName>
    </submittedName>
</protein>
<sequence length="114" mass="13225">PNMVGKSRRVVFQIIKDRVWSKLQRWKKLLSKAGREILIKAAAQTIPTYAMSVFQLPYSLCTELNSMVSNFWRGQQSGENKIHWISWNKLCRPKLKGYLGFRNLKAVNIAMLAK</sequence>
<organism evidence="1 2">
    <name type="scientific">Cephalotus follicularis</name>
    <name type="common">Albany pitcher plant</name>
    <dbReference type="NCBI Taxonomy" id="3775"/>
    <lineage>
        <taxon>Eukaryota</taxon>
        <taxon>Viridiplantae</taxon>
        <taxon>Streptophyta</taxon>
        <taxon>Embryophyta</taxon>
        <taxon>Tracheophyta</taxon>
        <taxon>Spermatophyta</taxon>
        <taxon>Magnoliopsida</taxon>
        <taxon>eudicotyledons</taxon>
        <taxon>Gunneridae</taxon>
        <taxon>Pentapetalae</taxon>
        <taxon>rosids</taxon>
        <taxon>fabids</taxon>
        <taxon>Oxalidales</taxon>
        <taxon>Cephalotaceae</taxon>
        <taxon>Cephalotus</taxon>
    </lineage>
</organism>
<evidence type="ECO:0000313" key="2">
    <source>
        <dbReference type="Proteomes" id="UP000187406"/>
    </source>
</evidence>
<comment type="caution">
    <text evidence="1">The sequence shown here is derived from an EMBL/GenBank/DDBJ whole genome shotgun (WGS) entry which is preliminary data.</text>
</comment>
<gene>
    <name evidence="1" type="ORF">CFOL_v3_03517</name>
</gene>
<dbReference type="Proteomes" id="UP000187406">
    <property type="component" value="Unassembled WGS sequence"/>
</dbReference>
<feature type="non-terminal residue" evidence="1">
    <location>
        <position position="1"/>
    </location>
</feature>
<name>A0A1Q3AW46_CEPFO</name>
<proteinExistence type="predicted"/>
<evidence type="ECO:0000313" key="1">
    <source>
        <dbReference type="EMBL" id="GAV59986.1"/>
    </source>
</evidence>
<dbReference type="EMBL" id="BDDD01000133">
    <property type="protein sequence ID" value="GAV59986.1"/>
    <property type="molecule type" value="Genomic_DNA"/>
</dbReference>
<dbReference type="PANTHER" id="PTHR33116:SF86">
    <property type="entry name" value="REVERSE TRANSCRIPTASE DOMAIN-CONTAINING PROTEIN"/>
    <property type="match status" value="1"/>
</dbReference>
<reference evidence="2" key="1">
    <citation type="submission" date="2016-04" db="EMBL/GenBank/DDBJ databases">
        <title>Cephalotus genome sequencing.</title>
        <authorList>
            <person name="Fukushima K."/>
            <person name="Hasebe M."/>
            <person name="Fang X."/>
        </authorList>
    </citation>
    <scope>NUCLEOTIDE SEQUENCE [LARGE SCALE GENOMIC DNA]</scope>
    <source>
        <strain evidence="2">cv. St1</strain>
    </source>
</reference>
<accession>A0A1Q3AW46</accession>
<dbReference type="PANTHER" id="PTHR33116">
    <property type="entry name" value="REVERSE TRANSCRIPTASE ZINC-BINDING DOMAIN-CONTAINING PROTEIN-RELATED-RELATED"/>
    <property type="match status" value="1"/>
</dbReference>
<dbReference type="AlphaFoldDB" id="A0A1Q3AW46"/>